<dbReference type="Gene3D" id="3.40.50.300">
    <property type="entry name" value="P-loop containing nucleotide triphosphate hydrolases"/>
    <property type="match status" value="1"/>
</dbReference>
<evidence type="ECO:0000256" key="2">
    <source>
        <dbReference type="ARBA" id="ARBA00022448"/>
    </source>
</evidence>
<dbReference type="InterPro" id="IPR027417">
    <property type="entry name" value="P-loop_NTPase"/>
</dbReference>
<dbReference type="Proteomes" id="UP001368500">
    <property type="component" value="Unassembled WGS sequence"/>
</dbReference>
<dbReference type="RefSeq" id="WP_341373796.1">
    <property type="nucleotide sequence ID" value="NZ_JBBUTF010000006.1"/>
</dbReference>
<evidence type="ECO:0000256" key="3">
    <source>
        <dbReference type="ARBA" id="ARBA00022475"/>
    </source>
</evidence>
<sequence>MSTLLSTQGLVARYGDFQALFGLDLQVAAGEVVALIGANGAGKSTLLRSLCGLLPVAPGMVRLDGQDVGGQAPHEMVRRGVALVPEGRRLFAGMTVEDNLRVAIDQARKLRVRAHGEAWTLERLHALFPALASKARVPVESLSGGQQQMVAIGRALLLQPRLLLCDELSLGLAPLVIREIYAALPGIAAAGTAIVVVEQDVALAQRASQRLYCLLEGRITLQGASAAIPREAIAQAYFGTTDHGAHHAMA</sequence>
<dbReference type="PROSITE" id="PS50893">
    <property type="entry name" value="ABC_TRANSPORTER_2"/>
    <property type="match status" value="1"/>
</dbReference>
<dbReference type="PANTHER" id="PTHR43820:SF5">
    <property type="entry name" value="HIGH-AFFINITY BRANCHED-CHAIN AMINO ACID TRANSPORT ATP-BINDING PROTEIN"/>
    <property type="match status" value="1"/>
</dbReference>
<dbReference type="InterPro" id="IPR017871">
    <property type="entry name" value="ABC_transporter-like_CS"/>
</dbReference>
<evidence type="ECO:0000256" key="6">
    <source>
        <dbReference type="ARBA" id="ARBA00022970"/>
    </source>
</evidence>
<keyword evidence="9" id="KW-1185">Reference proteome</keyword>
<evidence type="ECO:0000256" key="5">
    <source>
        <dbReference type="ARBA" id="ARBA00022840"/>
    </source>
</evidence>
<keyword evidence="3" id="KW-0472">Membrane</keyword>
<keyword evidence="6" id="KW-0029">Amino-acid transport</keyword>
<evidence type="ECO:0000256" key="1">
    <source>
        <dbReference type="ARBA" id="ARBA00005417"/>
    </source>
</evidence>
<dbReference type="GO" id="GO:0005524">
    <property type="term" value="F:ATP binding"/>
    <property type="evidence" value="ECO:0007669"/>
    <property type="project" value="UniProtKB-KW"/>
</dbReference>
<dbReference type="CDD" id="cd03224">
    <property type="entry name" value="ABC_TM1139_LivF_branched"/>
    <property type="match status" value="1"/>
</dbReference>
<dbReference type="PANTHER" id="PTHR43820">
    <property type="entry name" value="HIGH-AFFINITY BRANCHED-CHAIN AMINO ACID TRANSPORT ATP-BINDING PROTEIN LIVF"/>
    <property type="match status" value="1"/>
</dbReference>
<gene>
    <name evidence="8" type="ORF">AACH11_08560</name>
</gene>
<keyword evidence="3" id="KW-1003">Cell membrane</keyword>
<keyword evidence="4" id="KW-0547">Nucleotide-binding</keyword>
<dbReference type="InterPro" id="IPR003593">
    <property type="entry name" value="AAA+_ATPase"/>
</dbReference>
<keyword evidence="2" id="KW-0813">Transport</keyword>
<dbReference type="InterPro" id="IPR003439">
    <property type="entry name" value="ABC_transporter-like_ATP-bd"/>
</dbReference>
<dbReference type="SMART" id="SM00382">
    <property type="entry name" value="AAA"/>
    <property type="match status" value="1"/>
</dbReference>
<reference evidence="8 9" key="1">
    <citation type="submission" date="2024-04" db="EMBL/GenBank/DDBJ databases">
        <title>Novel species of the genus Ideonella isolated from streams.</title>
        <authorList>
            <person name="Lu H."/>
        </authorList>
    </citation>
    <scope>NUCLEOTIDE SEQUENCE [LARGE SCALE GENOMIC DNA]</scope>
    <source>
        <strain evidence="8 9">BYS139W</strain>
    </source>
</reference>
<evidence type="ECO:0000256" key="4">
    <source>
        <dbReference type="ARBA" id="ARBA00022741"/>
    </source>
</evidence>
<keyword evidence="5 8" id="KW-0067">ATP-binding</keyword>
<feature type="domain" description="ABC transporter" evidence="7">
    <location>
        <begin position="5"/>
        <end position="241"/>
    </location>
</feature>
<protein>
    <submittedName>
        <fullName evidence="8">ABC transporter ATP-binding protein</fullName>
    </submittedName>
</protein>
<accession>A0ABU9B8U3</accession>
<evidence type="ECO:0000259" key="7">
    <source>
        <dbReference type="PROSITE" id="PS50893"/>
    </source>
</evidence>
<dbReference type="PROSITE" id="PS00211">
    <property type="entry name" value="ABC_TRANSPORTER_1"/>
    <property type="match status" value="1"/>
</dbReference>
<dbReference type="SUPFAM" id="SSF52540">
    <property type="entry name" value="P-loop containing nucleoside triphosphate hydrolases"/>
    <property type="match status" value="1"/>
</dbReference>
<dbReference type="Pfam" id="PF00005">
    <property type="entry name" value="ABC_tran"/>
    <property type="match status" value="1"/>
</dbReference>
<name>A0ABU9B8U3_9BURK</name>
<organism evidence="8 9">
    <name type="scientific">Pseudaquabacterium rugosum</name>
    <dbReference type="NCBI Taxonomy" id="2984194"/>
    <lineage>
        <taxon>Bacteria</taxon>
        <taxon>Pseudomonadati</taxon>
        <taxon>Pseudomonadota</taxon>
        <taxon>Betaproteobacteria</taxon>
        <taxon>Burkholderiales</taxon>
        <taxon>Sphaerotilaceae</taxon>
        <taxon>Pseudaquabacterium</taxon>
    </lineage>
</organism>
<comment type="caution">
    <text evidence="8">The sequence shown here is derived from an EMBL/GenBank/DDBJ whole genome shotgun (WGS) entry which is preliminary data.</text>
</comment>
<evidence type="ECO:0000313" key="9">
    <source>
        <dbReference type="Proteomes" id="UP001368500"/>
    </source>
</evidence>
<dbReference type="EMBL" id="JBBUTF010000006">
    <property type="protein sequence ID" value="MEK8026013.1"/>
    <property type="molecule type" value="Genomic_DNA"/>
</dbReference>
<dbReference type="InterPro" id="IPR052156">
    <property type="entry name" value="BCAA_Transport_ATP-bd_LivF"/>
</dbReference>
<proteinExistence type="inferred from homology"/>
<evidence type="ECO:0000313" key="8">
    <source>
        <dbReference type="EMBL" id="MEK8026013.1"/>
    </source>
</evidence>
<comment type="similarity">
    <text evidence="1">Belongs to the ABC transporter superfamily.</text>
</comment>